<keyword evidence="2" id="KW-1185">Reference proteome</keyword>
<sequence length="81" mass="9076">GNGHMDFEKLKLRPYDAMGLYETIGLYETMGSYDFVLTMTALLHFSGSAITRQSKISENGSVMVTQNYADDADNEDKNKDN</sequence>
<proteinExistence type="predicted"/>
<feature type="non-terminal residue" evidence="1">
    <location>
        <position position="81"/>
    </location>
</feature>
<protein>
    <submittedName>
        <fullName evidence="1">23744_t:CDS:1</fullName>
    </submittedName>
</protein>
<name>A0A9N9IHR7_9GLOM</name>
<dbReference type="AlphaFoldDB" id="A0A9N9IHR7"/>
<dbReference type="EMBL" id="CAJVQA010015266">
    <property type="protein sequence ID" value="CAG8736230.1"/>
    <property type="molecule type" value="Genomic_DNA"/>
</dbReference>
<dbReference type="Proteomes" id="UP000789759">
    <property type="component" value="Unassembled WGS sequence"/>
</dbReference>
<evidence type="ECO:0000313" key="1">
    <source>
        <dbReference type="EMBL" id="CAG8736230.1"/>
    </source>
</evidence>
<evidence type="ECO:0000313" key="2">
    <source>
        <dbReference type="Proteomes" id="UP000789759"/>
    </source>
</evidence>
<accession>A0A9N9IHR7</accession>
<reference evidence="1" key="1">
    <citation type="submission" date="2021-06" db="EMBL/GenBank/DDBJ databases">
        <authorList>
            <person name="Kallberg Y."/>
            <person name="Tangrot J."/>
            <person name="Rosling A."/>
        </authorList>
    </citation>
    <scope>NUCLEOTIDE SEQUENCE</scope>
    <source>
        <strain evidence="1">FL966</strain>
    </source>
</reference>
<comment type="caution">
    <text evidence="1">The sequence shown here is derived from an EMBL/GenBank/DDBJ whole genome shotgun (WGS) entry which is preliminary data.</text>
</comment>
<gene>
    <name evidence="1" type="ORF">CPELLU_LOCUS13821</name>
</gene>
<organism evidence="1 2">
    <name type="scientific">Cetraspora pellucida</name>
    <dbReference type="NCBI Taxonomy" id="1433469"/>
    <lineage>
        <taxon>Eukaryota</taxon>
        <taxon>Fungi</taxon>
        <taxon>Fungi incertae sedis</taxon>
        <taxon>Mucoromycota</taxon>
        <taxon>Glomeromycotina</taxon>
        <taxon>Glomeromycetes</taxon>
        <taxon>Diversisporales</taxon>
        <taxon>Gigasporaceae</taxon>
        <taxon>Cetraspora</taxon>
    </lineage>
</organism>